<dbReference type="OrthoDB" id="1911848at2759"/>
<feature type="domain" description="Protein kinase" evidence="1">
    <location>
        <begin position="442"/>
        <end position="743"/>
    </location>
</feature>
<dbReference type="SUPFAM" id="SSF56112">
    <property type="entry name" value="Protein kinase-like (PK-like)"/>
    <property type="match status" value="1"/>
</dbReference>
<dbReference type="GO" id="GO:0004672">
    <property type="term" value="F:protein kinase activity"/>
    <property type="evidence" value="ECO:0007669"/>
    <property type="project" value="InterPro"/>
</dbReference>
<dbReference type="PANTHER" id="PTHR37542:SF3">
    <property type="entry name" value="PRION-INHIBITION AND PROPAGATION HELO DOMAIN-CONTAINING PROTEIN"/>
    <property type="match status" value="1"/>
</dbReference>
<evidence type="ECO:0000259" key="1">
    <source>
        <dbReference type="PROSITE" id="PS50011"/>
    </source>
</evidence>
<evidence type="ECO:0000313" key="3">
    <source>
        <dbReference type="Proteomes" id="UP000799757"/>
    </source>
</evidence>
<accession>A0A6A6XTZ4</accession>
<dbReference type="InterPro" id="IPR000719">
    <property type="entry name" value="Prot_kinase_dom"/>
</dbReference>
<dbReference type="GO" id="GO:0005524">
    <property type="term" value="F:ATP binding"/>
    <property type="evidence" value="ECO:0007669"/>
    <property type="project" value="InterPro"/>
</dbReference>
<dbReference type="InterPro" id="IPR011009">
    <property type="entry name" value="Kinase-like_dom_sf"/>
</dbReference>
<sequence length="772" mass="86878">MEDNAQKSIDRLNLALQEHFDRDRANDYDTIGVLILSWKDADDDGYGTEARALKTFFKNVLRYPTTRYEIPSEDSFWALDEKINAFLKPLRKSRSLAIIHYGGHGDSNFIDYEGKRLPRLGVWAARAFEGPELNWSAIQPKLGNFNGHVLLLLDCCFAGQAARSSDRVIPSNVELLAACAMGVQTPPPGENSFTTKWIQEAERTIARKGSLVLSELHHALSKGDARLAQTPVHWGLQGRQISIRLDPFPASASTCVRSHSASLALQVLIRDTLDDELVDDLRDWLETHAPRKVSSVQVVNHLKNFIFSQETPPSRSRKHIEEMETESREEIHSTWEWFKVKLRSGVNSLAVDLSVDWSSGDIAEEVRLDQFLGDLELNIQTLQRVVERGVLALPSLQTKMSLLDAIDNPNLEGTGIVDALRIKLIACFPPERTQSLLQAQPSSFSRTVTKSSTAPIVEENHPGYGNILVEYKSYSGNSEASSASGCGGKMNRLAAVLQVSIVSTYHTPKCLGWFHDLATCRFGLMFAKPDFQQSDPISLRHVLDIHNGSVTVRRSIPKPSLEERFIIVRKMGEAILKWHTAGWVHQGITSHNIVFLQAGSGSSPQYRTPYLCGFGFSRRLHEESADQRFLQPDFKTYMHPQRQDSPPKFRHTERHDIYSFGLVLVEVALWDTIPNLFRKIIDRKGNAAIQNEVVKRTTGLIRHLMGDAYEQATLYCLMGQFSDIQDEVDVRLKLAKAFEHQVLRRLALPSATHLVTPGSSWGEPYQSSKHDE</sequence>
<dbReference type="PANTHER" id="PTHR37542">
    <property type="entry name" value="HELO DOMAIN-CONTAINING PROTEIN-RELATED"/>
    <property type="match status" value="1"/>
</dbReference>
<dbReference type="PROSITE" id="PS50011">
    <property type="entry name" value="PROTEIN_KINASE_DOM"/>
    <property type="match status" value="1"/>
</dbReference>
<proteinExistence type="predicted"/>
<gene>
    <name evidence="2" type="ORF">K505DRAFT_294092</name>
</gene>
<dbReference type="Pfam" id="PF24476">
    <property type="entry name" value="DUF7580"/>
    <property type="match status" value="1"/>
</dbReference>
<dbReference type="Proteomes" id="UP000799757">
    <property type="component" value="Unassembled WGS sequence"/>
</dbReference>
<dbReference type="InterPro" id="IPR056002">
    <property type="entry name" value="DUF7580"/>
</dbReference>
<dbReference type="AlphaFoldDB" id="A0A6A6XTZ4"/>
<dbReference type="EMBL" id="MU001759">
    <property type="protein sequence ID" value="KAF2799728.1"/>
    <property type="molecule type" value="Genomic_DNA"/>
</dbReference>
<evidence type="ECO:0000313" key="2">
    <source>
        <dbReference type="EMBL" id="KAF2799728.1"/>
    </source>
</evidence>
<keyword evidence="3" id="KW-1185">Reference proteome</keyword>
<name>A0A6A6XTZ4_9PLEO</name>
<protein>
    <recommendedName>
        <fullName evidence="1">Protein kinase domain-containing protein</fullName>
    </recommendedName>
</protein>
<organism evidence="2 3">
    <name type="scientific">Melanomma pulvis-pyrius CBS 109.77</name>
    <dbReference type="NCBI Taxonomy" id="1314802"/>
    <lineage>
        <taxon>Eukaryota</taxon>
        <taxon>Fungi</taxon>
        <taxon>Dikarya</taxon>
        <taxon>Ascomycota</taxon>
        <taxon>Pezizomycotina</taxon>
        <taxon>Dothideomycetes</taxon>
        <taxon>Pleosporomycetidae</taxon>
        <taxon>Pleosporales</taxon>
        <taxon>Melanommataceae</taxon>
        <taxon>Melanomma</taxon>
    </lineage>
</organism>
<reference evidence="2" key="1">
    <citation type="journal article" date="2020" name="Stud. Mycol.">
        <title>101 Dothideomycetes genomes: a test case for predicting lifestyles and emergence of pathogens.</title>
        <authorList>
            <person name="Haridas S."/>
            <person name="Albert R."/>
            <person name="Binder M."/>
            <person name="Bloem J."/>
            <person name="Labutti K."/>
            <person name="Salamov A."/>
            <person name="Andreopoulos B."/>
            <person name="Baker S."/>
            <person name="Barry K."/>
            <person name="Bills G."/>
            <person name="Bluhm B."/>
            <person name="Cannon C."/>
            <person name="Castanera R."/>
            <person name="Culley D."/>
            <person name="Daum C."/>
            <person name="Ezra D."/>
            <person name="Gonzalez J."/>
            <person name="Henrissat B."/>
            <person name="Kuo A."/>
            <person name="Liang C."/>
            <person name="Lipzen A."/>
            <person name="Lutzoni F."/>
            <person name="Magnuson J."/>
            <person name="Mondo S."/>
            <person name="Nolan M."/>
            <person name="Ohm R."/>
            <person name="Pangilinan J."/>
            <person name="Park H.-J."/>
            <person name="Ramirez L."/>
            <person name="Alfaro M."/>
            <person name="Sun H."/>
            <person name="Tritt A."/>
            <person name="Yoshinaga Y."/>
            <person name="Zwiers L.-H."/>
            <person name="Turgeon B."/>
            <person name="Goodwin S."/>
            <person name="Spatafora J."/>
            <person name="Crous P."/>
            <person name="Grigoriev I."/>
        </authorList>
    </citation>
    <scope>NUCLEOTIDE SEQUENCE</scope>
    <source>
        <strain evidence="2">CBS 109.77</strain>
    </source>
</reference>
<dbReference type="Gene3D" id="1.10.510.10">
    <property type="entry name" value="Transferase(Phosphotransferase) domain 1"/>
    <property type="match status" value="1"/>
</dbReference>